<dbReference type="Proteomes" id="UP000030748">
    <property type="component" value="Unassembled WGS sequence"/>
</dbReference>
<evidence type="ECO:0000313" key="3">
    <source>
        <dbReference type="Proteomes" id="UP000030748"/>
    </source>
</evidence>
<accession>A0A022Q4I7</accession>
<keyword evidence="3" id="KW-1185">Reference proteome</keyword>
<evidence type="ECO:0000313" key="2">
    <source>
        <dbReference type="EMBL" id="EYU23587.1"/>
    </source>
</evidence>
<dbReference type="EMBL" id="KI632161">
    <property type="protein sequence ID" value="EYU23587.1"/>
    <property type="molecule type" value="Genomic_DNA"/>
</dbReference>
<evidence type="ECO:0008006" key="4">
    <source>
        <dbReference type="Google" id="ProtNLM"/>
    </source>
</evidence>
<proteinExistence type="predicted"/>
<organism evidence="2 3">
    <name type="scientific">Erythranthe guttata</name>
    <name type="common">Yellow monkey flower</name>
    <name type="synonym">Mimulus guttatus</name>
    <dbReference type="NCBI Taxonomy" id="4155"/>
    <lineage>
        <taxon>Eukaryota</taxon>
        <taxon>Viridiplantae</taxon>
        <taxon>Streptophyta</taxon>
        <taxon>Embryophyta</taxon>
        <taxon>Tracheophyta</taxon>
        <taxon>Spermatophyta</taxon>
        <taxon>Magnoliopsida</taxon>
        <taxon>eudicotyledons</taxon>
        <taxon>Gunneridae</taxon>
        <taxon>Pentapetalae</taxon>
        <taxon>asterids</taxon>
        <taxon>lamiids</taxon>
        <taxon>Lamiales</taxon>
        <taxon>Phrymaceae</taxon>
        <taxon>Erythranthe</taxon>
    </lineage>
</organism>
<reference evidence="2 3" key="1">
    <citation type="journal article" date="2013" name="Proc. Natl. Acad. Sci. U.S.A.">
        <title>Fine-scale variation in meiotic recombination in Mimulus inferred from population shotgun sequencing.</title>
        <authorList>
            <person name="Hellsten U."/>
            <person name="Wright K.M."/>
            <person name="Jenkins J."/>
            <person name="Shu S."/>
            <person name="Yuan Y."/>
            <person name="Wessler S.R."/>
            <person name="Schmutz J."/>
            <person name="Willis J.H."/>
            <person name="Rokhsar D.S."/>
        </authorList>
    </citation>
    <scope>NUCLEOTIDE SEQUENCE [LARGE SCALE GENOMIC DNA]</scope>
    <source>
        <strain evidence="3">cv. DUN x IM62</strain>
    </source>
</reference>
<gene>
    <name evidence="2" type="ORF">MIMGU_mgv1a023455mg</name>
</gene>
<evidence type="ECO:0000256" key="1">
    <source>
        <dbReference type="SAM" id="SignalP"/>
    </source>
</evidence>
<feature type="signal peptide" evidence="1">
    <location>
        <begin position="1"/>
        <end position="28"/>
    </location>
</feature>
<sequence>MLKNILMQLMFISILLINILLLDLLVLACEISGCKPRYHQSIAQDLPCKLDDTTIIDQAHLCGQLFFSKYRISDATNILVLFFL</sequence>
<name>A0A022Q4I7_ERYGU</name>
<feature type="chain" id="PRO_5001506572" description="Secreted protein" evidence="1">
    <location>
        <begin position="29"/>
        <end position="84"/>
    </location>
</feature>
<dbReference type="AlphaFoldDB" id="A0A022Q4I7"/>
<protein>
    <recommendedName>
        <fullName evidence="4">Secreted protein</fullName>
    </recommendedName>
</protein>
<keyword evidence="1" id="KW-0732">Signal</keyword>